<dbReference type="STRING" id="1095629.A0A0C9XT31"/>
<gene>
    <name evidence="1" type="ORF">K443DRAFT_30102</name>
</gene>
<sequence>EVRGFFGLVCYIAAFLPSIADHTGILTELTMKDSQQYFPSWMPKYQMAFDTVKQILTRSDCLTTINFSKMADHKIFVTTDASDKCSGTV</sequence>
<proteinExistence type="predicted"/>
<reference evidence="2" key="2">
    <citation type="submission" date="2015-01" db="EMBL/GenBank/DDBJ databases">
        <title>Evolutionary Origins and Diversification of the Mycorrhizal Mutualists.</title>
        <authorList>
            <consortium name="DOE Joint Genome Institute"/>
            <consortium name="Mycorrhizal Genomics Consortium"/>
            <person name="Kohler A."/>
            <person name="Kuo A."/>
            <person name="Nagy L.G."/>
            <person name="Floudas D."/>
            <person name="Copeland A."/>
            <person name="Barry K.W."/>
            <person name="Cichocki N."/>
            <person name="Veneault-Fourrey C."/>
            <person name="LaButti K."/>
            <person name="Lindquist E.A."/>
            <person name="Lipzen A."/>
            <person name="Lundell T."/>
            <person name="Morin E."/>
            <person name="Murat C."/>
            <person name="Riley R."/>
            <person name="Ohm R."/>
            <person name="Sun H."/>
            <person name="Tunlid A."/>
            <person name="Henrissat B."/>
            <person name="Grigoriev I.V."/>
            <person name="Hibbett D.S."/>
            <person name="Martin F."/>
        </authorList>
    </citation>
    <scope>NUCLEOTIDE SEQUENCE [LARGE SCALE GENOMIC DNA]</scope>
    <source>
        <strain evidence="2">LaAM-08-1</strain>
    </source>
</reference>
<protein>
    <recommendedName>
        <fullName evidence="3">Reverse transcriptase/retrotransposon-derived protein RNase H-like domain-containing protein</fullName>
    </recommendedName>
</protein>
<reference evidence="1 2" key="1">
    <citation type="submission" date="2014-04" db="EMBL/GenBank/DDBJ databases">
        <authorList>
            <consortium name="DOE Joint Genome Institute"/>
            <person name="Kuo A."/>
            <person name="Kohler A."/>
            <person name="Nagy L.G."/>
            <person name="Floudas D."/>
            <person name="Copeland A."/>
            <person name="Barry K.W."/>
            <person name="Cichocki N."/>
            <person name="Veneault-Fourrey C."/>
            <person name="LaButti K."/>
            <person name="Lindquist E.A."/>
            <person name="Lipzen A."/>
            <person name="Lundell T."/>
            <person name="Morin E."/>
            <person name="Murat C."/>
            <person name="Sun H."/>
            <person name="Tunlid A."/>
            <person name="Henrissat B."/>
            <person name="Grigoriev I.V."/>
            <person name="Hibbett D.S."/>
            <person name="Martin F."/>
            <person name="Nordberg H.P."/>
            <person name="Cantor M.N."/>
            <person name="Hua S.X."/>
        </authorList>
    </citation>
    <scope>NUCLEOTIDE SEQUENCE [LARGE SCALE GENOMIC DNA]</scope>
    <source>
        <strain evidence="1 2">LaAM-08-1</strain>
    </source>
</reference>
<evidence type="ECO:0008006" key="3">
    <source>
        <dbReference type="Google" id="ProtNLM"/>
    </source>
</evidence>
<dbReference type="AlphaFoldDB" id="A0A0C9XT31"/>
<feature type="non-terminal residue" evidence="1">
    <location>
        <position position="1"/>
    </location>
</feature>
<accession>A0A0C9XT31</accession>
<dbReference type="EMBL" id="KN838655">
    <property type="protein sequence ID" value="KIJ99027.1"/>
    <property type="molecule type" value="Genomic_DNA"/>
</dbReference>
<dbReference type="Proteomes" id="UP000054477">
    <property type="component" value="Unassembled WGS sequence"/>
</dbReference>
<evidence type="ECO:0000313" key="2">
    <source>
        <dbReference type="Proteomes" id="UP000054477"/>
    </source>
</evidence>
<evidence type="ECO:0000313" key="1">
    <source>
        <dbReference type="EMBL" id="KIJ99027.1"/>
    </source>
</evidence>
<dbReference type="HOGENOM" id="CLU_175722_0_0_1"/>
<dbReference type="InterPro" id="IPR043502">
    <property type="entry name" value="DNA/RNA_pol_sf"/>
</dbReference>
<dbReference type="OrthoDB" id="2966770at2759"/>
<dbReference type="SUPFAM" id="SSF56672">
    <property type="entry name" value="DNA/RNA polymerases"/>
    <property type="match status" value="1"/>
</dbReference>
<feature type="non-terminal residue" evidence="1">
    <location>
        <position position="89"/>
    </location>
</feature>
<name>A0A0C9XT31_9AGAR</name>
<dbReference type="InterPro" id="IPR043128">
    <property type="entry name" value="Rev_trsase/Diguanyl_cyclase"/>
</dbReference>
<organism evidence="1 2">
    <name type="scientific">Laccaria amethystina LaAM-08-1</name>
    <dbReference type="NCBI Taxonomy" id="1095629"/>
    <lineage>
        <taxon>Eukaryota</taxon>
        <taxon>Fungi</taxon>
        <taxon>Dikarya</taxon>
        <taxon>Basidiomycota</taxon>
        <taxon>Agaricomycotina</taxon>
        <taxon>Agaricomycetes</taxon>
        <taxon>Agaricomycetidae</taxon>
        <taxon>Agaricales</taxon>
        <taxon>Agaricineae</taxon>
        <taxon>Hydnangiaceae</taxon>
        <taxon>Laccaria</taxon>
    </lineage>
</organism>
<keyword evidence="2" id="KW-1185">Reference proteome</keyword>
<dbReference type="Gene3D" id="3.30.70.270">
    <property type="match status" value="1"/>
</dbReference>